<protein>
    <recommendedName>
        <fullName evidence="4">Secreted protein</fullName>
    </recommendedName>
</protein>
<dbReference type="EMBL" id="UFQC01000029">
    <property type="protein sequence ID" value="SSW71394.1"/>
    <property type="molecule type" value="Genomic_DNA"/>
</dbReference>
<proteinExistence type="predicted"/>
<accession>A0A446CU39</accession>
<feature type="signal peptide" evidence="1">
    <location>
        <begin position="1"/>
        <end position="34"/>
    </location>
</feature>
<sequence length="100" mass="10746">MFARRPPAQLLAATAGAAAWYLSVTCVHPTAASAASVNKIALQSRCVMRASLPFLVIEPPCGFRHDYTAAARALPAPARRSRYQPPAKADKTLLECNVRP</sequence>
<dbReference type="AlphaFoldDB" id="A0A446CU39"/>
<feature type="chain" id="PRO_5019224316" description="Secreted protein" evidence="1">
    <location>
        <begin position="35"/>
        <end position="100"/>
    </location>
</feature>
<dbReference type="Proteomes" id="UP000289465">
    <property type="component" value="Unassembled WGS sequence"/>
</dbReference>
<evidence type="ECO:0000313" key="3">
    <source>
        <dbReference type="Proteomes" id="UP000289465"/>
    </source>
</evidence>
<evidence type="ECO:0000313" key="2">
    <source>
        <dbReference type="EMBL" id="SSW71394.1"/>
    </source>
</evidence>
<name>A0A446CU39_9BURK</name>
<organism evidence="2 3">
    <name type="scientific">Achromobacter veterisilvae</name>
    <dbReference type="NCBI Taxonomy" id="2069367"/>
    <lineage>
        <taxon>Bacteria</taxon>
        <taxon>Pseudomonadati</taxon>
        <taxon>Pseudomonadota</taxon>
        <taxon>Betaproteobacteria</taxon>
        <taxon>Burkholderiales</taxon>
        <taxon>Alcaligenaceae</taxon>
        <taxon>Achromobacter</taxon>
    </lineage>
</organism>
<gene>
    <name evidence="2" type="ORF">AVE30378_04553</name>
</gene>
<evidence type="ECO:0008006" key="4">
    <source>
        <dbReference type="Google" id="ProtNLM"/>
    </source>
</evidence>
<evidence type="ECO:0000256" key="1">
    <source>
        <dbReference type="SAM" id="SignalP"/>
    </source>
</evidence>
<keyword evidence="1" id="KW-0732">Signal</keyword>
<reference evidence="2 3" key="1">
    <citation type="submission" date="2018-07" db="EMBL/GenBank/DDBJ databases">
        <authorList>
            <person name="Peeters C."/>
        </authorList>
    </citation>
    <scope>NUCLEOTIDE SEQUENCE [LARGE SCALE GENOMIC DNA]</scope>
    <source>
        <strain evidence="2 3">LMG 30378</strain>
    </source>
</reference>